<feature type="transmembrane region" description="Helical" evidence="1">
    <location>
        <begin position="68"/>
        <end position="88"/>
    </location>
</feature>
<evidence type="ECO:0008006" key="4">
    <source>
        <dbReference type="Google" id="ProtNLM"/>
    </source>
</evidence>
<proteinExistence type="predicted"/>
<dbReference type="RefSeq" id="WP_231251261.1">
    <property type="nucleotide sequence ID" value="NZ_BAAAMQ010000015.1"/>
</dbReference>
<evidence type="ECO:0000313" key="3">
    <source>
        <dbReference type="Proteomes" id="UP001501161"/>
    </source>
</evidence>
<evidence type="ECO:0000313" key="2">
    <source>
        <dbReference type="EMBL" id="GAA2114150.1"/>
    </source>
</evidence>
<protein>
    <recommendedName>
        <fullName evidence="4">DUF202 domain-containing protein</fullName>
    </recommendedName>
</protein>
<keyword evidence="3" id="KW-1185">Reference proteome</keyword>
<organism evidence="2 3">
    <name type="scientific">Nocardioides furvisabuli</name>
    <dbReference type="NCBI Taxonomy" id="375542"/>
    <lineage>
        <taxon>Bacteria</taxon>
        <taxon>Bacillati</taxon>
        <taxon>Actinomycetota</taxon>
        <taxon>Actinomycetes</taxon>
        <taxon>Propionibacteriales</taxon>
        <taxon>Nocardioidaceae</taxon>
        <taxon>Nocardioides</taxon>
    </lineage>
</organism>
<evidence type="ECO:0000256" key="1">
    <source>
        <dbReference type="SAM" id="Phobius"/>
    </source>
</evidence>
<comment type="caution">
    <text evidence="2">The sequence shown here is derived from an EMBL/GenBank/DDBJ whole genome shotgun (WGS) entry which is preliminary data.</text>
</comment>
<reference evidence="3" key="1">
    <citation type="journal article" date="2019" name="Int. J. Syst. Evol. Microbiol.">
        <title>The Global Catalogue of Microorganisms (GCM) 10K type strain sequencing project: providing services to taxonomists for standard genome sequencing and annotation.</title>
        <authorList>
            <consortium name="The Broad Institute Genomics Platform"/>
            <consortium name="The Broad Institute Genome Sequencing Center for Infectious Disease"/>
            <person name="Wu L."/>
            <person name="Ma J."/>
        </authorList>
    </citation>
    <scope>NUCLEOTIDE SEQUENCE [LARGE SCALE GENOMIC DNA]</scope>
    <source>
        <strain evidence="3">JCM 13813</strain>
    </source>
</reference>
<name>A0ABN2XL12_9ACTN</name>
<accession>A0ABN2XL12</accession>
<gene>
    <name evidence="2" type="ORF">GCM10009726_32190</name>
</gene>
<keyword evidence="1" id="KW-1133">Transmembrane helix</keyword>
<keyword evidence="1" id="KW-0812">Transmembrane</keyword>
<sequence>MEGDASLAGTRTQLAWRRTATGFVVLALIELRHASSNGVSVPGAAFAVLALVAGAALLVLTSTGRPHPFLLTSVALFTLTGVVVQEVWPRAG</sequence>
<keyword evidence="1" id="KW-0472">Membrane</keyword>
<dbReference type="EMBL" id="BAAAMQ010000015">
    <property type="protein sequence ID" value="GAA2114150.1"/>
    <property type="molecule type" value="Genomic_DNA"/>
</dbReference>
<dbReference type="Proteomes" id="UP001501161">
    <property type="component" value="Unassembled WGS sequence"/>
</dbReference>
<feature type="transmembrane region" description="Helical" evidence="1">
    <location>
        <begin position="41"/>
        <end position="61"/>
    </location>
</feature>